<gene>
    <name evidence="3" type="primary">RTCA_1</name>
    <name evidence="3" type="ORF">GWK47_000916</name>
</gene>
<dbReference type="Pfam" id="PF01137">
    <property type="entry name" value="RTC"/>
    <property type="match status" value="1"/>
</dbReference>
<evidence type="ECO:0000259" key="2">
    <source>
        <dbReference type="Pfam" id="PF01137"/>
    </source>
</evidence>
<feature type="region of interest" description="Disordered" evidence="1">
    <location>
        <begin position="1"/>
        <end position="27"/>
    </location>
</feature>
<organism evidence="3 4">
    <name type="scientific">Chionoecetes opilio</name>
    <name type="common">Atlantic snow crab</name>
    <name type="synonym">Cancer opilio</name>
    <dbReference type="NCBI Taxonomy" id="41210"/>
    <lineage>
        <taxon>Eukaryota</taxon>
        <taxon>Metazoa</taxon>
        <taxon>Ecdysozoa</taxon>
        <taxon>Arthropoda</taxon>
        <taxon>Crustacea</taxon>
        <taxon>Multicrustacea</taxon>
        <taxon>Malacostraca</taxon>
        <taxon>Eumalacostraca</taxon>
        <taxon>Eucarida</taxon>
        <taxon>Decapoda</taxon>
        <taxon>Pleocyemata</taxon>
        <taxon>Brachyura</taxon>
        <taxon>Eubrachyura</taxon>
        <taxon>Majoidea</taxon>
        <taxon>Majidae</taxon>
        <taxon>Chionoecetes</taxon>
    </lineage>
</organism>
<evidence type="ECO:0000313" key="4">
    <source>
        <dbReference type="Proteomes" id="UP000770661"/>
    </source>
</evidence>
<evidence type="ECO:0000256" key="1">
    <source>
        <dbReference type="SAM" id="MobiDB-lite"/>
    </source>
</evidence>
<accession>A0A8J4Y545</accession>
<name>A0A8J4Y545_CHIOP</name>
<keyword evidence="4" id="KW-1185">Reference proteome</keyword>
<evidence type="ECO:0000313" key="3">
    <source>
        <dbReference type="EMBL" id="KAG0716921.1"/>
    </source>
</evidence>
<sequence length="118" mass="12734">MTRRGELRGSLWGQRTDWGNSTTGGSQGWSLGGRLQLVRDASKGRLEGGQIGSCEISFHPGTISGGRYLADTQTAGTNALRLCQTHKFKVPGPVKCLRASLKSPTMPARGVDCEWNCR</sequence>
<dbReference type="EMBL" id="JACEEZ010018428">
    <property type="protein sequence ID" value="KAG0716921.1"/>
    <property type="molecule type" value="Genomic_DNA"/>
</dbReference>
<reference evidence="3" key="1">
    <citation type="submission" date="2020-07" db="EMBL/GenBank/DDBJ databases">
        <title>The High-quality genome of the commercially important snow crab, Chionoecetes opilio.</title>
        <authorList>
            <person name="Jeong J.-H."/>
            <person name="Ryu S."/>
        </authorList>
    </citation>
    <scope>NUCLEOTIDE SEQUENCE</scope>
    <source>
        <strain evidence="3">MADBK_172401_WGS</strain>
        <tissue evidence="3">Digestive gland</tissue>
    </source>
</reference>
<dbReference type="Proteomes" id="UP000770661">
    <property type="component" value="Unassembled WGS sequence"/>
</dbReference>
<dbReference type="OrthoDB" id="25029at2759"/>
<feature type="domain" description="RNA 3'-terminal phosphate cyclase" evidence="2">
    <location>
        <begin position="35"/>
        <end position="80"/>
    </location>
</feature>
<dbReference type="InterPro" id="IPR037136">
    <property type="entry name" value="RNA3'_phos_cyclase_dom_sf"/>
</dbReference>
<proteinExistence type="predicted"/>
<comment type="caution">
    <text evidence="3">The sequence shown here is derived from an EMBL/GenBank/DDBJ whole genome shotgun (WGS) entry which is preliminary data.</text>
</comment>
<protein>
    <submittedName>
        <fullName evidence="3">RNA 3'-terminal phosphate cyclase</fullName>
    </submittedName>
</protein>
<dbReference type="InterPro" id="IPR023797">
    <property type="entry name" value="RNA3'_phos_cyclase_dom"/>
</dbReference>
<dbReference type="Gene3D" id="3.65.10.20">
    <property type="entry name" value="RNA 3'-terminal phosphate cyclase domain"/>
    <property type="match status" value="1"/>
</dbReference>
<dbReference type="AlphaFoldDB" id="A0A8J4Y545"/>